<proteinExistence type="predicted"/>
<comment type="caution">
    <text evidence="1">The sequence shown here is derived from an EMBL/GenBank/DDBJ whole genome shotgun (WGS) entry which is preliminary data.</text>
</comment>
<accession>A0A923KNT4</accession>
<sequence length="203" mass="22920">MEQHLPAFLWPLQSHTALEYFIAKDVVVIYITVPENIERDAARQSLRLALTEMLVSAFDCPAQQIRIISIIAKGNFALVAEQELFISMSYEAGIAIAAISAKNQLGIDILRLTPEIEWQDLARLYLGEQKTSEILAAPVLNQFRLFTKYWTQLEAKLKSNGMTLTEHENQISAANRHLFADTELFSLQVPETYVASLALLTMH</sequence>
<evidence type="ECO:0000313" key="2">
    <source>
        <dbReference type="Proteomes" id="UP000634011"/>
    </source>
</evidence>
<dbReference type="RefSeq" id="WP_186910847.1">
    <property type="nucleotide sequence ID" value="NZ_JACOFV010000001.1"/>
</dbReference>
<organism evidence="1 2">
    <name type="scientific">Undibacterium jejuense</name>
    <dbReference type="NCBI Taxonomy" id="1344949"/>
    <lineage>
        <taxon>Bacteria</taxon>
        <taxon>Pseudomonadati</taxon>
        <taxon>Pseudomonadota</taxon>
        <taxon>Betaproteobacteria</taxon>
        <taxon>Burkholderiales</taxon>
        <taxon>Oxalobacteraceae</taxon>
        <taxon>Undibacterium</taxon>
    </lineage>
</organism>
<gene>
    <name evidence="1" type="ORF">H8K32_02395</name>
</gene>
<dbReference type="InterPro" id="IPR037143">
    <property type="entry name" value="4-PPantetheinyl_Trfase_dom_sf"/>
</dbReference>
<dbReference type="Gene3D" id="3.90.470.20">
    <property type="entry name" value="4'-phosphopantetheinyl transferase domain"/>
    <property type="match status" value="1"/>
</dbReference>
<dbReference type="AlphaFoldDB" id="A0A923KNT4"/>
<reference evidence="1" key="1">
    <citation type="submission" date="2020-08" db="EMBL/GenBank/DDBJ databases">
        <title>Novel species isolated from subtropical streams in China.</title>
        <authorList>
            <person name="Lu H."/>
        </authorList>
    </citation>
    <scope>NUCLEOTIDE SEQUENCE</scope>
    <source>
        <strain evidence="1">KACC 12607</strain>
    </source>
</reference>
<dbReference type="EMBL" id="JACOFV010000001">
    <property type="protein sequence ID" value="MBC3860936.1"/>
    <property type="molecule type" value="Genomic_DNA"/>
</dbReference>
<name>A0A923KNT4_9BURK</name>
<evidence type="ECO:0008006" key="3">
    <source>
        <dbReference type="Google" id="ProtNLM"/>
    </source>
</evidence>
<dbReference type="SUPFAM" id="SSF56214">
    <property type="entry name" value="4'-phosphopantetheinyl transferase"/>
    <property type="match status" value="1"/>
</dbReference>
<evidence type="ECO:0000313" key="1">
    <source>
        <dbReference type="EMBL" id="MBC3860936.1"/>
    </source>
</evidence>
<dbReference type="GO" id="GO:0000287">
    <property type="term" value="F:magnesium ion binding"/>
    <property type="evidence" value="ECO:0007669"/>
    <property type="project" value="InterPro"/>
</dbReference>
<dbReference type="GO" id="GO:0008897">
    <property type="term" value="F:holo-[acyl-carrier-protein] synthase activity"/>
    <property type="evidence" value="ECO:0007669"/>
    <property type="project" value="InterPro"/>
</dbReference>
<keyword evidence="2" id="KW-1185">Reference proteome</keyword>
<dbReference type="Proteomes" id="UP000634011">
    <property type="component" value="Unassembled WGS sequence"/>
</dbReference>
<protein>
    <recommendedName>
        <fullName evidence="3">4'-phosphopantetheinyl transferase domain-containing protein</fullName>
    </recommendedName>
</protein>